<evidence type="ECO:0000256" key="2">
    <source>
        <dbReference type="PROSITE-ProRule" id="PRU00708"/>
    </source>
</evidence>
<feature type="repeat" description="PPR" evidence="2">
    <location>
        <begin position="179"/>
        <end position="213"/>
    </location>
</feature>
<dbReference type="FunFam" id="1.25.40.10:FF:000073">
    <property type="entry name" value="Pentatricopeptide repeat-containing protein chloroplastic"/>
    <property type="match status" value="1"/>
</dbReference>
<dbReference type="InterPro" id="IPR011990">
    <property type="entry name" value="TPR-like_helical_dom_sf"/>
</dbReference>
<feature type="repeat" description="PPR" evidence="2">
    <location>
        <begin position="382"/>
        <end position="416"/>
    </location>
</feature>
<feature type="repeat" description="PPR" evidence="2">
    <location>
        <begin position="520"/>
        <end position="554"/>
    </location>
</feature>
<evidence type="ECO:0000256" key="1">
    <source>
        <dbReference type="ARBA" id="ARBA00022737"/>
    </source>
</evidence>
<dbReference type="SUPFAM" id="SSF48452">
    <property type="entry name" value="TPR-like"/>
    <property type="match status" value="1"/>
</dbReference>
<dbReference type="GO" id="GO:0009451">
    <property type="term" value="P:RNA modification"/>
    <property type="evidence" value="ECO:0007669"/>
    <property type="project" value="InterPro"/>
</dbReference>
<dbReference type="NCBIfam" id="TIGR00756">
    <property type="entry name" value="PPR"/>
    <property type="match status" value="7"/>
</dbReference>
<accession>A0A2P5AW46</accession>
<dbReference type="InterPro" id="IPR046848">
    <property type="entry name" value="E_motif"/>
</dbReference>
<dbReference type="AlphaFoldDB" id="A0A2P5AW46"/>
<dbReference type="STRING" id="3476.A0A2P5AW46"/>
<sequence length="668" mass="74023">MSASCEAALHRTKHFVTRQLNNIVSSRSLTRTKQLHAHTITSGLLSSSLLSNFAKSYALCGHVLYARKLFDELSDRNSLLYNAVIRMYTQKGMHHDGLKVFTEMTTAGQCLPDNFTYPFVAKACGELSLLDVGVVVHGRALVAGFESDTYVQNSLLAMYMNCGDKEAARRVFEAMKERTVVSWNTMINGYFRIGCAEEALMMFDWMVKVGVEPDCATVVSVLPACGCTKNLELGREVHALVEEKGLGQKNITASNALVDMYAKCGKMDEARLLFDKRSKRDVVTWTTMINGYILNGDARSGLELFGLMHHDGVRPNVVTIASLLSACASLSLSTHGRCFHGWALRQKLESDVTVETALIDMYAKCKDMDHSLRVFARTSRKRMAPWSAIISGCSYNGLAREAIELFKQMLMEAIQPHEATVNGLLPAYSILADFHPAVDIHCYLIRSGFLSSVEVATSLIDVYSKCGSLESAHKMFSEIPNKEKDIIAWSVIIAGYGMHGQGKAAVSLFNEMVQSGVRPNEVTFTSVLHACSHAGLVDEGLHLFKSMFERKQVIPQTDHYTCIIDLLGRSGRLEEACDLIKSMTFMPNHAIWGALLGACVIHENVEIGEIAAEQLFELEPENTGNYVLMAKIYAAVGRWKDAENLRRIMGEIGLRKSPAHSLIEVRNM</sequence>
<reference evidence="4" key="1">
    <citation type="submission" date="2016-06" db="EMBL/GenBank/DDBJ databases">
        <title>Parallel loss of symbiosis genes in relatives of nitrogen-fixing non-legume Parasponia.</title>
        <authorList>
            <person name="Van Velzen R."/>
            <person name="Holmer R."/>
            <person name="Bu F."/>
            <person name="Rutten L."/>
            <person name="Van Zeijl A."/>
            <person name="Liu W."/>
            <person name="Santuari L."/>
            <person name="Cao Q."/>
            <person name="Sharma T."/>
            <person name="Shen D."/>
            <person name="Roswanjaya Y."/>
            <person name="Wardhani T."/>
            <person name="Kalhor M.S."/>
            <person name="Jansen J."/>
            <person name="Van den Hoogen J."/>
            <person name="Gungor B."/>
            <person name="Hartog M."/>
            <person name="Hontelez J."/>
            <person name="Verver J."/>
            <person name="Yang W.-C."/>
            <person name="Schijlen E."/>
            <person name="Repin R."/>
            <person name="Schilthuizen M."/>
            <person name="Schranz E."/>
            <person name="Heidstra R."/>
            <person name="Miyata K."/>
            <person name="Fedorova E."/>
            <person name="Kohlen W."/>
            <person name="Bisseling T."/>
            <person name="Smit S."/>
            <person name="Geurts R."/>
        </authorList>
    </citation>
    <scope>NUCLEOTIDE SEQUENCE [LARGE SCALE GENOMIC DNA]</scope>
    <source>
        <strain evidence="4">cv. WU1-14</strain>
    </source>
</reference>
<dbReference type="Proteomes" id="UP000237105">
    <property type="component" value="Unassembled WGS sequence"/>
</dbReference>
<keyword evidence="4" id="KW-1185">Reference proteome</keyword>
<dbReference type="InterPro" id="IPR046960">
    <property type="entry name" value="PPR_At4g14850-like_plant"/>
</dbReference>
<dbReference type="PANTHER" id="PTHR47926:SF493">
    <property type="entry name" value="PENTATRICOPEPTIDE REPEAT-CONTAINING PROTEIN"/>
    <property type="match status" value="1"/>
</dbReference>
<evidence type="ECO:0000313" key="3">
    <source>
        <dbReference type="EMBL" id="PON40783.1"/>
    </source>
</evidence>
<comment type="caution">
    <text evidence="3">The sequence shown here is derived from an EMBL/GenBank/DDBJ whole genome shotgun (WGS) entry which is preliminary data.</text>
</comment>
<proteinExistence type="predicted"/>
<gene>
    <name evidence="3" type="ORF">PanWU01x14_294740</name>
</gene>
<dbReference type="Gene3D" id="1.25.40.10">
    <property type="entry name" value="Tetratricopeptide repeat domain"/>
    <property type="match status" value="5"/>
</dbReference>
<feature type="repeat" description="PPR" evidence="2">
    <location>
        <begin position="148"/>
        <end position="178"/>
    </location>
</feature>
<dbReference type="InterPro" id="IPR002885">
    <property type="entry name" value="PPR_rpt"/>
</dbReference>
<dbReference type="OrthoDB" id="185373at2759"/>
<keyword evidence="1" id="KW-0677">Repeat</keyword>
<evidence type="ECO:0000313" key="4">
    <source>
        <dbReference type="Proteomes" id="UP000237105"/>
    </source>
</evidence>
<dbReference type="FunFam" id="1.25.40.10:FF:000090">
    <property type="entry name" value="Pentatricopeptide repeat-containing protein, chloroplastic"/>
    <property type="match status" value="1"/>
</dbReference>
<organism evidence="3 4">
    <name type="scientific">Parasponia andersonii</name>
    <name type="common">Sponia andersonii</name>
    <dbReference type="NCBI Taxonomy" id="3476"/>
    <lineage>
        <taxon>Eukaryota</taxon>
        <taxon>Viridiplantae</taxon>
        <taxon>Streptophyta</taxon>
        <taxon>Embryophyta</taxon>
        <taxon>Tracheophyta</taxon>
        <taxon>Spermatophyta</taxon>
        <taxon>Magnoliopsida</taxon>
        <taxon>eudicotyledons</taxon>
        <taxon>Gunneridae</taxon>
        <taxon>Pentapetalae</taxon>
        <taxon>rosids</taxon>
        <taxon>fabids</taxon>
        <taxon>Rosales</taxon>
        <taxon>Cannabaceae</taxon>
        <taxon>Parasponia</taxon>
    </lineage>
</organism>
<dbReference type="PANTHER" id="PTHR47926">
    <property type="entry name" value="PENTATRICOPEPTIDE REPEAT-CONTAINING PROTEIN"/>
    <property type="match status" value="1"/>
</dbReference>
<dbReference type="Pfam" id="PF13041">
    <property type="entry name" value="PPR_2"/>
    <property type="match status" value="3"/>
</dbReference>
<dbReference type="Pfam" id="PF20431">
    <property type="entry name" value="E_motif"/>
    <property type="match status" value="1"/>
</dbReference>
<dbReference type="FunFam" id="1.25.40.10:FF:001139">
    <property type="entry name" value="Uncharacterized protein"/>
    <property type="match status" value="1"/>
</dbReference>
<feature type="repeat" description="PPR" evidence="2">
    <location>
        <begin position="77"/>
        <end position="111"/>
    </location>
</feature>
<feature type="repeat" description="PPR" evidence="2">
    <location>
        <begin position="485"/>
        <end position="519"/>
    </location>
</feature>
<feature type="repeat" description="PPR" evidence="2">
    <location>
        <begin position="281"/>
        <end position="315"/>
    </location>
</feature>
<dbReference type="GO" id="GO:0003729">
    <property type="term" value="F:mRNA binding"/>
    <property type="evidence" value="ECO:0007669"/>
    <property type="project" value="UniProtKB-ARBA"/>
</dbReference>
<dbReference type="FunFam" id="1.25.40.10:FF:000436">
    <property type="entry name" value="Pentatricopeptide repeat-containing protein At5g39350 family"/>
    <property type="match status" value="1"/>
</dbReference>
<dbReference type="PROSITE" id="PS51375">
    <property type="entry name" value="PPR"/>
    <property type="match status" value="7"/>
</dbReference>
<name>A0A2P5AW46_PARAD</name>
<protein>
    <submittedName>
        <fullName evidence="3">Tetratricopeptide-like helical domain containing protein</fullName>
    </submittedName>
</protein>
<dbReference type="EMBL" id="JXTB01000432">
    <property type="protein sequence ID" value="PON40783.1"/>
    <property type="molecule type" value="Genomic_DNA"/>
</dbReference>
<dbReference type="Pfam" id="PF01535">
    <property type="entry name" value="PPR"/>
    <property type="match status" value="7"/>
</dbReference>